<evidence type="ECO:0000313" key="2">
    <source>
        <dbReference type="Proteomes" id="UP000198381"/>
    </source>
</evidence>
<sequence>MKKITKGITLIILFNFTLISCQNTMKEKQYSWGAAVCTPKNYPAEIFSGHLIVGNTPKSGYVYMPFDDVINSYNLGDNDGSSSGEAEGISPKTLDITWLSYTENKSYSGIFKLDSDKIESLMINGSKRPYWNKETKKSEIFIDRHFVINAGLFPGGMVVLYVFSQSNMTIVGKYQAHEDNNVNWEMAHPSMKNKAGIKDYVDYMNEDLPQEILDQIKNGTIPFGYWETLFREYNLTPQVIAEDKVETILINYINGEFESIFLSLNGNVMPIKSRAVPRKINIVWYDVNDRRMESDIFFDEKKSKAIFENLKDGESIKFVVEIDRKTKPRETKGISIKLKTASSEVDMKDAILSQESFTKPNPY</sequence>
<evidence type="ECO:0000313" key="1">
    <source>
        <dbReference type="EMBL" id="OXB05369.1"/>
    </source>
</evidence>
<dbReference type="Proteomes" id="UP000198381">
    <property type="component" value="Unassembled WGS sequence"/>
</dbReference>
<evidence type="ECO:0008006" key="3">
    <source>
        <dbReference type="Google" id="ProtNLM"/>
    </source>
</evidence>
<organism evidence="1 2">
    <name type="scientific">Flavobacterium plurextorum</name>
    <dbReference type="NCBI Taxonomy" id="1114867"/>
    <lineage>
        <taxon>Bacteria</taxon>
        <taxon>Pseudomonadati</taxon>
        <taxon>Bacteroidota</taxon>
        <taxon>Flavobacteriia</taxon>
        <taxon>Flavobacteriales</taxon>
        <taxon>Flavobacteriaceae</taxon>
        <taxon>Flavobacterium</taxon>
    </lineage>
</organism>
<name>A0ABX4CSK2_9FLAO</name>
<keyword evidence="2" id="KW-1185">Reference proteome</keyword>
<proteinExistence type="predicted"/>
<dbReference type="PROSITE" id="PS51257">
    <property type="entry name" value="PROKAR_LIPOPROTEIN"/>
    <property type="match status" value="1"/>
</dbReference>
<comment type="caution">
    <text evidence="1">The sequence shown here is derived from an EMBL/GenBank/DDBJ whole genome shotgun (WGS) entry which is preliminary data.</text>
</comment>
<dbReference type="EMBL" id="MUHD01000027">
    <property type="protein sequence ID" value="OXB05369.1"/>
    <property type="molecule type" value="Genomic_DNA"/>
</dbReference>
<protein>
    <recommendedName>
        <fullName evidence="3">DUF2931 family protein</fullName>
    </recommendedName>
</protein>
<gene>
    <name evidence="1" type="ORF">B0A81_13960</name>
</gene>
<reference evidence="1 2" key="1">
    <citation type="submission" date="2016-11" db="EMBL/GenBank/DDBJ databases">
        <title>Whole genomes of Flavobacteriaceae.</title>
        <authorList>
            <person name="Stine C."/>
            <person name="Li C."/>
            <person name="Tadesse D."/>
        </authorList>
    </citation>
    <scope>NUCLEOTIDE SEQUENCE [LARGE SCALE GENOMIC DNA]</scope>
    <source>
        <strain evidence="1 2">CCUG 60112</strain>
    </source>
</reference>
<dbReference type="InterPro" id="IPR021326">
    <property type="entry name" value="DUF2931"/>
</dbReference>
<accession>A0ABX4CSK2</accession>
<dbReference type="Pfam" id="PF11153">
    <property type="entry name" value="DUF2931"/>
    <property type="match status" value="1"/>
</dbReference>